<dbReference type="EMBL" id="CP046172">
    <property type="protein sequence ID" value="QIS12644.1"/>
    <property type="molecule type" value="Genomic_DNA"/>
</dbReference>
<gene>
    <name evidence="3" type="ORF">F5544_23935</name>
</gene>
<dbReference type="Proteomes" id="UP000503540">
    <property type="component" value="Chromosome"/>
</dbReference>
<dbReference type="Gene3D" id="3.30.1310.10">
    <property type="entry name" value="Nucleoid-associated protein YbaB-like domain"/>
    <property type="match status" value="1"/>
</dbReference>
<evidence type="ECO:0000313" key="3">
    <source>
        <dbReference type="EMBL" id="QIS12644.1"/>
    </source>
</evidence>
<dbReference type="SUPFAM" id="SSF82607">
    <property type="entry name" value="YbaB-like"/>
    <property type="match status" value="1"/>
</dbReference>
<dbReference type="InterPro" id="IPR036894">
    <property type="entry name" value="YbaB-like_sf"/>
</dbReference>
<name>A0A6G9YHI4_9NOCA</name>
<dbReference type="RefSeq" id="WP_167475303.1">
    <property type="nucleotide sequence ID" value="NZ_CP046172.1"/>
</dbReference>
<reference evidence="3 4" key="1">
    <citation type="journal article" date="2019" name="ACS Chem. Biol.">
        <title>Identification and Mobilization of a Cryptic Antibiotic Biosynthesis Gene Locus from a Human-Pathogenic Nocardia Isolate.</title>
        <authorList>
            <person name="Herisse M."/>
            <person name="Ishida K."/>
            <person name="Porter J.L."/>
            <person name="Howden B."/>
            <person name="Hertweck C."/>
            <person name="Stinear T.P."/>
            <person name="Pidot S.J."/>
        </authorList>
    </citation>
    <scope>NUCLEOTIDE SEQUENCE [LARGE SCALE GENOMIC DNA]</scope>
    <source>
        <strain evidence="3 4">AUSMDU00012717</strain>
    </source>
</reference>
<keyword evidence="3" id="KW-0238">DNA-binding</keyword>
<keyword evidence="4" id="KW-1185">Reference proteome</keyword>
<evidence type="ECO:0000256" key="2">
    <source>
        <dbReference type="SAM" id="MobiDB-lite"/>
    </source>
</evidence>
<sequence>MDASARGASEARNEVLGDRIQVLLAQFEQQRREIAEARARVAAMTAEAWSPDRLVRVVCDASGVPKEVHLVPEAFKRSTPEKLGRAIARAARAAAALAEERSRAAFAASTDIADAAPDLPDLVPGAPGIKELFQEMLPDSSQPQPQVIDEDEYYRTGSYLRDVR</sequence>
<accession>A0A6G9YHI4</accession>
<evidence type="ECO:0000313" key="4">
    <source>
        <dbReference type="Proteomes" id="UP000503540"/>
    </source>
</evidence>
<evidence type="ECO:0000256" key="1">
    <source>
        <dbReference type="SAM" id="Coils"/>
    </source>
</evidence>
<proteinExistence type="predicted"/>
<feature type="coiled-coil region" evidence="1">
    <location>
        <begin position="20"/>
        <end position="47"/>
    </location>
</feature>
<dbReference type="KEGG" id="nah:F5544_23935"/>
<organism evidence="3 4">
    <name type="scientific">Nocardia arthritidis</name>
    <dbReference type="NCBI Taxonomy" id="228602"/>
    <lineage>
        <taxon>Bacteria</taxon>
        <taxon>Bacillati</taxon>
        <taxon>Actinomycetota</taxon>
        <taxon>Actinomycetes</taxon>
        <taxon>Mycobacteriales</taxon>
        <taxon>Nocardiaceae</taxon>
        <taxon>Nocardia</taxon>
    </lineage>
</organism>
<protein>
    <submittedName>
        <fullName evidence="3">YbaB/EbfC family DNA-binding protein</fullName>
    </submittedName>
</protein>
<dbReference type="Pfam" id="PF02575">
    <property type="entry name" value="YbaB_DNA_bd"/>
    <property type="match status" value="1"/>
</dbReference>
<feature type="region of interest" description="Disordered" evidence="2">
    <location>
        <begin position="137"/>
        <end position="164"/>
    </location>
</feature>
<dbReference type="AlphaFoldDB" id="A0A6G9YHI4"/>
<dbReference type="GO" id="GO:0003677">
    <property type="term" value="F:DNA binding"/>
    <property type="evidence" value="ECO:0007669"/>
    <property type="project" value="UniProtKB-KW"/>
</dbReference>
<keyword evidence="1" id="KW-0175">Coiled coil</keyword>
<dbReference type="InterPro" id="IPR004401">
    <property type="entry name" value="YbaB/EbfC"/>
</dbReference>